<dbReference type="InterPro" id="IPR046796">
    <property type="entry name" value="Transposase_32_dom"/>
</dbReference>
<dbReference type="GO" id="GO:0009579">
    <property type="term" value="C:thylakoid"/>
    <property type="evidence" value="ECO:0000318"/>
    <property type="project" value="GO_Central"/>
</dbReference>
<accession>M1DE56</accession>
<name>M1DE56_SOLTU</name>
<reference evidence="3" key="1">
    <citation type="journal article" date="2011" name="Nature">
        <title>Genome sequence and analysis of the tuber crop potato.</title>
        <authorList>
            <consortium name="The Potato Genome Sequencing Consortium"/>
        </authorList>
    </citation>
    <scope>NUCLEOTIDE SEQUENCE [LARGE SCALE GENOMIC DNA]</scope>
    <source>
        <strain evidence="3">cv. DM1-3 516 R44</strain>
    </source>
</reference>
<dbReference type="PANTHER" id="PTHR33180">
    <property type="entry name" value="PHOTOSYSTEM II CP43 REACTION CENTER PROTEIN"/>
    <property type="match status" value="1"/>
</dbReference>
<evidence type="ECO:0000313" key="2">
    <source>
        <dbReference type="EnsemblPlants" id="PGSC0003DMT400087592"/>
    </source>
</evidence>
<dbReference type="Pfam" id="PF20167">
    <property type="entry name" value="Transposase_32"/>
    <property type="match status" value="1"/>
</dbReference>
<dbReference type="EnsemblPlants" id="PGSC0003DMT400087592">
    <property type="protein sequence ID" value="PGSC0003DMT400087592"/>
    <property type="gene ID" value="PGSC0003DMG400037163"/>
</dbReference>
<proteinExistence type="predicted"/>
<dbReference type="InParanoid" id="M1DE56"/>
<organism evidence="2 3">
    <name type="scientific">Solanum tuberosum</name>
    <name type="common">Potato</name>
    <dbReference type="NCBI Taxonomy" id="4113"/>
    <lineage>
        <taxon>Eukaryota</taxon>
        <taxon>Viridiplantae</taxon>
        <taxon>Streptophyta</taxon>
        <taxon>Embryophyta</taxon>
        <taxon>Tracheophyta</taxon>
        <taxon>Spermatophyta</taxon>
        <taxon>Magnoliopsida</taxon>
        <taxon>eudicotyledons</taxon>
        <taxon>Gunneridae</taxon>
        <taxon>Pentapetalae</taxon>
        <taxon>asterids</taxon>
        <taxon>lamiids</taxon>
        <taxon>Solanales</taxon>
        <taxon>Solanaceae</taxon>
        <taxon>Solanoideae</taxon>
        <taxon>Solaneae</taxon>
        <taxon>Solanum</taxon>
    </lineage>
</organism>
<evidence type="ECO:0000259" key="1">
    <source>
        <dbReference type="Pfam" id="PF20167"/>
    </source>
</evidence>
<keyword evidence="3" id="KW-1185">Reference proteome</keyword>
<dbReference type="HOGENOM" id="CLU_029307_1_2_1"/>
<dbReference type="Gramene" id="PGSC0003DMT400087592">
    <property type="protein sequence ID" value="PGSC0003DMT400087592"/>
    <property type="gene ID" value="PGSC0003DMG400037163"/>
</dbReference>
<protein>
    <recommendedName>
        <fullName evidence="1">Putative plant transposon protein domain-containing protein</fullName>
    </recommendedName>
</protein>
<dbReference type="PaxDb" id="4113-PGSC0003DMT400087592"/>
<evidence type="ECO:0000313" key="3">
    <source>
        <dbReference type="Proteomes" id="UP000011115"/>
    </source>
</evidence>
<reference evidence="2" key="2">
    <citation type="submission" date="2015-06" db="UniProtKB">
        <authorList>
            <consortium name="EnsemblPlants"/>
        </authorList>
    </citation>
    <scope>IDENTIFICATION</scope>
    <source>
        <strain evidence="2">DM1-3 516 R44</strain>
    </source>
</reference>
<dbReference type="AlphaFoldDB" id="M1DE56"/>
<dbReference type="GO" id="GO:0009523">
    <property type="term" value="C:photosystem II"/>
    <property type="evidence" value="ECO:0000318"/>
    <property type="project" value="GO_Central"/>
</dbReference>
<sequence>MPPRKRSRGIVIYEEAVASNTTGNKLPLKRGKGKGKAPIAETLEHNSGMPSPAQTVVPVPPVQGPPPWLLNRLKYEGLRTILEEKRLSTDGVVDRYLNVWDTLRFHRFEFFTRPLGPYIPTWLREFYAAYSELVPKGKKKTSSFKPVESVVVGGRTTLDDMKGWLAPLISDTTPRWIKAGAPIEKKDLNIAARYWFGFISSSVMPSQNKSILCHPKAACLRSIIAKKRLNLG</sequence>
<feature type="domain" description="Putative plant transposon protein" evidence="1">
    <location>
        <begin position="105"/>
        <end position="232"/>
    </location>
</feature>
<dbReference type="PANTHER" id="PTHR33180:SF31">
    <property type="entry name" value="POLYPROTEIN PROTEIN"/>
    <property type="match status" value="1"/>
</dbReference>
<dbReference type="Proteomes" id="UP000011115">
    <property type="component" value="Unassembled WGS sequence"/>
</dbReference>